<proteinExistence type="predicted"/>
<evidence type="ECO:0000259" key="1">
    <source>
        <dbReference type="Pfam" id="PF00501"/>
    </source>
</evidence>
<dbReference type="EMBL" id="AYSL01000636">
    <property type="protein sequence ID" value="KTF07299.1"/>
    <property type="molecule type" value="Genomic_DNA"/>
</dbReference>
<gene>
    <name evidence="2" type="ORF">MGSAQ_001205</name>
</gene>
<sequence length="123" mass="13563">MLLNQYINGHDNDVALKCTHGSITYRALLSAVENLASWITNHNAERVGIAFDNSFAWVIADLACQQADVCCVPVPLFFSTSQQEHVLNESQCHFLLTNRGGELSEWSESPTVIDCENGIVAHS</sequence>
<comment type="caution">
    <text evidence="2">The sequence shown here is derived from an EMBL/GenBank/DDBJ whole genome shotgun (WGS) entry which is preliminary data.</text>
</comment>
<organism evidence="2">
    <name type="scientific">marine sediment metagenome</name>
    <dbReference type="NCBI Taxonomy" id="412755"/>
    <lineage>
        <taxon>unclassified sequences</taxon>
        <taxon>metagenomes</taxon>
        <taxon>ecological metagenomes</taxon>
    </lineage>
</organism>
<accession>A0A1B6NV10</accession>
<dbReference type="InterPro" id="IPR000873">
    <property type="entry name" value="AMP-dep_synth/lig_dom"/>
</dbReference>
<dbReference type="InterPro" id="IPR042099">
    <property type="entry name" value="ANL_N_sf"/>
</dbReference>
<feature type="non-terminal residue" evidence="2">
    <location>
        <position position="123"/>
    </location>
</feature>
<dbReference type="AlphaFoldDB" id="A0A1B6NV10"/>
<keyword evidence="2" id="KW-0436">Ligase</keyword>
<dbReference type="Pfam" id="PF00501">
    <property type="entry name" value="AMP-binding"/>
    <property type="match status" value="1"/>
</dbReference>
<reference evidence="2" key="1">
    <citation type="submission" date="2013-11" db="EMBL/GenBank/DDBJ databases">
        <title>Microbial diversity, functional groups and degradation webs in Northern and Southern Mediterranean and Red Sea marine crude oil polluted sites.</title>
        <authorList>
            <person name="Daffonchio D."/>
            <person name="Mapelli F."/>
            <person name="Ferrer M."/>
            <person name="Richter M."/>
            <person name="Cherif A."/>
            <person name="Malkawi H.I."/>
            <person name="Yakimov M.M."/>
            <person name="Abdel-Fattah Y.R."/>
            <person name="Blaghen M."/>
            <person name="Golyshin P.N."/>
            <person name="Kalogerakis N."/>
            <person name="Boon N."/>
            <person name="Magagnini M."/>
            <person name="Fava F."/>
        </authorList>
    </citation>
    <scope>NUCLEOTIDE SEQUENCE</scope>
</reference>
<feature type="domain" description="AMP-dependent synthetase/ligase" evidence="1">
    <location>
        <begin position="8"/>
        <end position="101"/>
    </location>
</feature>
<protein>
    <submittedName>
        <fullName evidence="2">Long-chain-fatty-acid-CoA ligase</fullName>
    </submittedName>
</protein>
<dbReference type="GO" id="GO:0016874">
    <property type="term" value="F:ligase activity"/>
    <property type="evidence" value="ECO:0007669"/>
    <property type="project" value="UniProtKB-KW"/>
</dbReference>
<name>A0A1B6NV10_9ZZZZ</name>
<evidence type="ECO:0000313" key="2">
    <source>
        <dbReference type="EMBL" id="KTF07299.1"/>
    </source>
</evidence>
<dbReference type="Gene3D" id="3.40.50.12780">
    <property type="entry name" value="N-terminal domain of ligase-like"/>
    <property type="match status" value="1"/>
</dbReference>
<dbReference type="SUPFAM" id="SSF56801">
    <property type="entry name" value="Acetyl-CoA synthetase-like"/>
    <property type="match status" value="1"/>
</dbReference>